<keyword evidence="1" id="KW-0812">Transmembrane</keyword>
<reference evidence="3" key="1">
    <citation type="journal article" date="2019" name="Int. J. Syst. Evol. Microbiol.">
        <title>The Global Catalogue of Microorganisms (GCM) 10K type strain sequencing project: providing services to taxonomists for standard genome sequencing and annotation.</title>
        <authorList>
            <consortium name="The Broad Institute Genomics Platform"/>
            <consortium name="The Broad Institute Genome Sequencing Center for Infectious Disease"/>
            <person name="Wu L."/>
            <person name="Ma J."/>
        </authorList>
    </citation>
    <scope>NUCLEOTIDE SEQUENCE [LARGE SCALE GENOMIC DNA]</scope>
    <source>
        <strain evidence="3">JCM 9377</strain>
    </source>
</reference>
<accession>A0ABP6QMR0</accession>
<keyword evidence="1" id="KW-0472">Membrane</keyword>
<organism evidence="2 3">
    <name type="scientific">Actinocorallia longicatena</name>
    <dbReference type="NCBI Taxonomy" id="111803"/>
    <lineage>
        <taxon>Bacteria</taxon>
        <taxon>Bacillati</taxon>
        <taxon>Actinomycetota</taxon>
        <taxon>Actinomycetes</taxon>
        <taxon>Streptosporangiales</taxon>
        <taxon>Thermomonosporaceae</taxon>
        <taxon>Actinocorallia</taxon>
    </lineage>
</organism>
<protein>
    <submittedName>
        <fullName evidence="2">Uncharacterized protein</fullName>
    </submittedName>
</protein>
<comment type="caution">
    <text evidence="2">The sequence shown here is derived from an EMBL/GenBank/DDBJ whole genome shotgun (WGS) entry which is preliminary data.</text>
</comment>
<dbReference type="EMBL" id="BAAAUV010000029">
    <property type="protein sequence ID" value="GAA3235980.1"/>
    <property type="molecule type" value="Genomic_DNA"/>
</dbReference>
<gene>
    <name evidence="2" type="ORF">GCM10010468_69990</name>
</gene>
<dbReference type="Proteomes" id="UP001501237">
    <property type="component" value="Unassembled WGS sequence"/>
</dbReference>
<name>A0ABP6QMR0_9ACTN</name>
<feature type="transmembrane region" description="Helical" evidence="1">
    <location>
        <begin position="20"/>
        <end position="39"/>
    </location>
</feature>
<evidence type="ECO:0000313" key="3">
    <source>
        <dbReference type="Proteomes" id="UP001501237"/>
    </source>
</evidence>
<proteinExistence type="predicted"/>
<keyword evidence="3" id="KW-1185">Reference proteome</keyword>
<evidence type="ECO:0000256" key="1">
    <source>
        <dbReference type="SAM" id="Phobius"/>
    </source>
</evidence>
<sequence>MPTDRVLEYLGTIGQGGGLVLFGIVVAALLCASLLVAVATRNRVTEGEIHFRMIGLSVKWKASAPEVDASAPRPSKKGRN</sequence>
<evidence type="ECO:0000313" key="2">
    <source>
        <dbReference type="EMBL" id="GAA3235980.1"/>
    </source>
</evidence>
<keyword evidence="1" id="KW-1133">Transmembrane helix</keyword>